<feature type="transmembrane region" description="Helical" evidence="2">
    <location>
        <begin position="158"/>
        <end position="176"/>
    </location>
</feature>
<dbReference type="InterPro" id="IPR001757">
    <property type="entry name" value="P_typ_ATPase"/>
</dbReference>
<gene>
    <name evidence="3" type="ORF">BRAN1462_LOCUS38038</name>
</gene>
<name>A0A7S2LB70_9DINO</name>
<dbReference type="InterPro" id="IPR051014">
    <property type="entry name" value="Cation_Transport_ATPase_IB"/>
</dbReference>
<sequence>MGLALNDTLRPSAEEAVAALRGLGCHVAMLTGDAESVARNVALGMNLEEYHSEMLPQDKQVWVEESERKGSRSLMLGDGINDANALLAASVGVSMGEGCMALAARAADVCVVSADLRLLPQSVALCRFARRLVRLNLTLVATVKAASIIGALLGKLPLWLAVLADLGSLLLVLFIGGQALRYKCWGDAGTSRANANLGEGIV</sequence>
<dbReference type="Pfam" id="PF00702">
    <property type="entry name" value="Hydrolase"/>
    <property type="match status" value="1"/>
</dbReference>
<dbReference type="GO" id="GO:0022857">
    <property type="term" value="F:transmembrane transporter activity"/>
    <property type="evidence" value="ECO:0007669"/>
    <property type="project" value="TreeGrafter"/>
</dbReference>
<comment type="similarity">
    <text evidence="1">Belongs to the cation transport ATPase (P-type) (TC 3.A.3) family. Type IB subfamily.</text>
</comment>
<reference evidence="3" key="1">
    <citation type="submission" date="2021-01" db="EMBL/GenBank/DDBJ databases">
        <authorList>
            <person name="Corre E."/>
            <person name="Pelletier E."/>
            <person name="Niang G."/>
            <person name="Scheremetjew M."/>
            <person name="Finn R."/>
            <person name="Kale V."/>
            <person name="Holt S."/>
            <person name="Cochrane G."/>
            <person name="Meng A."/>
            <person name="Brown T."/>
            <person name="Cohen L."/>
        </authorList>
    </citation>
    <scope>NUCLEOTIDE SEQUENCE</scope>
    <source>
        <strain evidence="3">RCC3387</strain>
    </source>
</reference>
<dbReference type="GO" id="GO:0016887">
    <property type="term" value="F:ATP hydrolysis activity"/>
    <property type="evidence" value="ECO:0007669"/>
    <property type="project" value="InterPro"/>
</dbReference>
<dbReference type="AlphaFoldDB" id="A0A7S2LB70"/>
<dbReference type="GO" id="GO:0005524">
    <property type="term" value="F:ATP binding"/>
    <property type="evidence" value="ECO:0007669"/>
    <property type="project" value="InterPro"/>
</dbReference>
<dbReference type="Gene3D" id="3.40.50.1000">
    <property type="entry name" value="HAD superfamily/HAD-like"/>
    <property type="match status" value="1"/>
</dbReference>
<keyword evidence="2" id="KW-1133">Transmembrane helix</keyword>
<dbReference type="PANTHER" id="PTHR48085">
    <property type="entry name" value="CADMIUM/ZINC-TRANSPORTING ATPASE HMA2-RELATED"/>
    <property type="match status" value="1"/>
</dbReference>
<evidence type="ECO:0000313" key="3">
    <source>
        <dbReference type="EMBL" id="CAD9601284.1"/>
    </source>
</evidence>
<evidence type="ECO:0008006" key="4">
    <source>
        <dbReference type="Google" id="ProtNLM"/>
    </source>
</evidence>
<keyword evidence="2" id="KW-0472">Membrane</keyword>
<organism evidence="3">
    <name type="scientific">Zooxanthella nutricula</name>
    <dbReference type="NCBI Taxonomy" id="1333877"/>
    <lineage>
        <taxon>Eukaryota</taxon>
        <taxon>Sar</taxon>
        <taxon>Alveolata</taxon>
        <taxon>Dinophyceae</taxon>
        <taxon>Peridiniales</taxon>
        <taxon>Peridiniales incertae sedis</taxon>
        <taxon>Zooxanthella</taxon>
    </lineage>
</organism>
<protein>
    <recommendedName>
        <fullName evidence="4">Cation-transporting P-type ATPase C-terminal domain-containing protein</fullName>
    </recommendedName>
</protein>
<proteinExistence type="inferred from homology"/>
<keyword evidence="2" id="KW-0812">Transmembrane</keyword>
<dbReference type="GO" id="GO:0016020">
    <property type="term" value="C:membrane"/>
    <property type="evidence" value="ECO:0007669"/>
    <property type="project" value="InterPro"/>
</dbReference>
<evidence type="ECO:0000256" key="2">
    <source>
        <dbReference type="SAM" id="Phobius"/>
    </source>
</evidence>
<dbReference type="PRINTS" id="PR00119">
    <property type="entry name" value="CATATPASE"/>
</dbReference>
<accession>A0A7S2LB70</accession>
<evidence type="ECO:0000256" key="1">
    <source>
        <dbReference type="ARBA" id="ARBA00006024"/>
    </source>
</evidence>
<dbReference type="EMBL" id="HBGW01059758">
    <property type="protein sequence ID" value="CAD9601284.1"/>
    <property type="molecule type" value="Transcribed_RNA"/>
</dbReference>
<dbReference type="SUPFAM" id="SSF56784">
    <property type="entry name" value="HAD-like"/>
    <property type="match status" value="1"/>
</dbReference>
<feature type="transmembrane region" description="Helical" evidence="2">
    <location>
        <begin position="132"/>
        <end position="152"/>
    </location>
</feature>
<dbReference type="InterPro" id="IPR036412">
    <property type="entry name" value="HAD-like_sf"/>
</dbReference>
<dbReference type="InterPro" id="IPR023214">
    <property type="entry name" value="HAD_sf"/>
</dbReference>
<dbReference type="NCBIfam" id="TIGR01494">
    <property type="entry name" value="ATPase_P-type"/>
    <property type="match status" value="1"/>
</dbReference>
<dbReference type="PANTHER" id="PTHR48085:SF5">
    <property type="entry name" value="CADMIUM_ZINC-TRANSPORTING ATPASE HMA4-RELATED"/>
    <property type="match status" value="1"/>
</dbReference>